<name>A0A4R1PSL0_9GAMM</name>
<dbReference type="Gene3D" id="3.40.50.300">
    <property type="entry name" value="P-loop containing nucleotide triphosphate hydrolases"/>
    <property type="match status" value="1"/>
</dbReference>
<evidence type="ECO:0000313" key="2">
    <source>
        <dbReference type="EMBL" id="TCL32894.1"/>
    </source>
</evidence>
<protein>
    <submittedName>
        <fullName evidence="2">IstB-like ATP binding protein</fullName>
    </submittedName>
</protein>
<dbReference type="InterPro" id="IPR002611">
    <property type="entry name" value="IstB_ATP-bd"/>
</dbReference>
<gene>
    <name evidence="2" type="ORF">EV691_106154</name>
</gene>
<proteinExistence type="predicted"/>
<reference evidence="2 3" key="1">
    <citation type="submission" date="2019-03" db="EMBL/GenBank/DDBJ databases">
        <title>Genomic Encyclopedia of Type Strains, Phase IV (KMG-IV): sequencing the most valuable type-strain genomes for metagenomic binning, comparative biology and taxonomic classification.</title>
        <authorList>
            <person name="Goeker M."/>
        </authorList>
    </citation>
    <scope>NUCLEOTIDE SEQUENCE [LARGE SCALE GENOMIC DNA]</scope>
    <source>
        <strain evidence="2 3">DSM 2286</strain>
    </source>
</reference>
<comment type="caution">
    <text evidence="2">The sequence shown here is derived from an EMBL/GenBank/DDBJ whole genome shotgun (WGS) entry which is preliminary data.</text>
</comment>
<evidence type="ECO:0000313" key="3">
    <source>
        <dbReference type="Proteomes" id="UP000295169"/>
    </source>
</evidence>
<dbReference type="Pfam" id="PF01695">
    <property type="entry name" value="IstB_IS21"/>
    <property type="match status" value="1"/>
</dbReference>
<dbReference type="InterPro" id="IPR027417">
    <property type="entry name" value="P-loop_NTPase"/>
</dbReference>
<dbReference type="SUPFAM" id="SSF52540">
    <property type="entry name" value="P-loop containing nucleoside triphosphate hydrolases"/>
    <property type="match status" value="1"/>
</dbReference>
<dbReference type="GO" id="GO:0005524">
    <property type="term" value="F:ATP binding"/>
    <property type="evidence" value="ECO:0007669"/>
    <property type="project" value="InterPro"/>
</dbReference>
<dbReference type="EMBL" id="SMMU01000006">
    <property type="protein sequence ID" value="TCL32894.1"/>
    <property type="molecule type" value="Genomic_DNA"/>
</dbReference>
<dbReference type="AlphaFoldDB" id="A0A4R1PSL0"/>
<organism evidence="2 3">
    <name type="scientific">Azotobacter chroococcum</name>
    <dbReference type="NCBI Taxonomy" id="353"/>
    <lineage>
        <taxon>Bacteria</taxon>
        <taxon>Pseudomonadati</taxon>
        <taxon>Pseudomonadota</taxon>
        <taxon>Gammaproteobacteria</taxon>
        <taxon>Pseudomonadales</taxon>
        <taxon>Pseudomonadaceae</taxon>
        <taxon>Azotobacter</taxon>
    </lineage>
</organism>
<feature type="domain" description="IstB-like ATP-binding" evidence="1">
    <location>
        <begin position="2"/>
        <end position="109"/>
    </location>
</feature>
<accession>A0A4R1PSL0</accession>
<dbReference type="Proteomes" id="UP000295169">
    <property type="component" value="Unassembled WGS sequence"/>
</dbReference>
<sequence>MLQLGAAQRQGRLKAYLNRTILAPRLLVIDEIGHLPFGREEANLFFQVVAKRYEKSSMILTSSLPFSQWADTFSGDATLTAAMLDRLLHHAYILTLTGESYRLKDKRKAGVIRQTVNPSDSDGSLLLRQMRAKVGQFSVGVDTPSRAT</sequence>
<evidence type="ECO:0000259" key="1">
    <source>
        <dbReference type="Pfam" id="PF01695"/>
    </source>
</evidence>